<dbReference type="Gene3D" id="1.25.40.10">
    <property type="entry name" value="Tetratricopeptide repeat domain"/>
    <property type="match status" value="2"/>
</dbReference>
<dbReference type="InterPro" id="IPR009057">
    <property type="entry name" value="Homeodomain-like_sf"/>
</dbReference>
<reference evidence="8 9" key="1">
    <citation type="journal article" date="2006" name="Int. J. Syst. Evol. Microbiol.">
        <title>Costertonia aggregata gen. nov., sp. nov., a mesophilic marine bacterium of the family Flavobacteriaceae, isolated from a mature biofilm.</title>
        <authorList>
            <person name="Kwon K.K."/>
            <person name="Lee Y.K."/>
            <person name="Lee H.K."/>
        </authorList>
    </citation>
    <scope>NUCLEOTIDE SEQUENCE [LARGE SCALE GENOMIC DNA]</scope>
    <source>
        <strain evidence="8 9">KCCM 42265</strain>
    </source>
</reference>
<keyword evidence="3" id="KW-0804">Transcription</keyword>
<dbReference type="PANTHER" id="PTHR43280">
    <property type="entry name" value="ARAC-FAMILY TRANSCRIPTIONAL REGULATOR"/>
    <property type="match status" value="1"/>
</dbReference>
<keyword evidence="4" id="KW-0802">TPR repeat</keyword>
<feature type="repeat" description="TPR" evidence="4">
    <location>
        <begin position="118"/>
        <end position="151"/>
    </location>
</feature>
<dbReference type="InterPro" id="IPR018060">
    <property type="entry name" value="HTH_AraC"/>
</dbReference>
<dbReference type="InterPro" id="IPR020449">
    <property type="entry name" value="Tscrpt_reg_AraC-type_HTH"/>
</dbReference>
<dbReference type="PRINTS" id="PR00032">
    <property type="entry name" value="HTHARAC"/>
</dbReference>
<evidence type="ECO:0000259" key="7">
    <source>
        <dbReference type="PROSITE" id="PS01124"/>
    </source>
</evidence>
<dbReference type="RefSeq" id="WP_179242043.1">
    <property type="nucleotide sequence ID" value="NZ_CP058595.1"/>
</dbReference>
<evidence type="ECO:0000256" key="4">
    <source>
        <dbReference type="PROSITE-ProRule" id="PRU00339"/>
    </source>
</evidence>
<protein>
    <submittedName>
        <fullName evidence="8">AraC family transcriptional regulator</fullName>
    </submittedName>
</protein>
<feature type="transmembrane region" description="Helical" evidence="6">
    <location>
        <begin position="345"/>
        <end position="366"/>
    </location>
</feature>
<dbReference type="GO" id="GO:0043565">
    <property type="term" value="F:sequence-specific DNA binding"/>
    <property type="evidence" value="ECO:0007669"/>
    <property type="project" value="InterPro"/>
</dbReference>
<dbReference type="PROSITE" id="PS01124">
    <property type="entry name" value="HTH_ARAC_FAMILY_2"/>
    <property type="match status" value="1"/>
</dbReference>
<dbReference type="InterPro" id="IPR011990">
    <property type="entry name" value="TPR-like_helical_dom_sf"/>
</dbReference>
<dbReference type="Pfam" id="PF13424">
    <property type="entry name" value="TPR_12"/>
    <property type="match status" value="2"/>
</dbReference>
<dbReference type="InterPro" id="IPR019734">
    <property type="entry name" value="TPR_rpt"/>
</dbReference>
<keyword evidence="6" id="KW-1133">Transmembrane helix</keyword>
<keyword evidence="5" id="KW-0175">Coiled coil</keyword>
<keyword evidence="6" id="KW-0812">Transmembrane</keyword>
<evidence type="ECO:0000256" key="5">
    <source>
        <dbReference type="SAM" id="Coils"/>
    </source>
</evidence>
<keyword evidence="2" id="KW-0238">DNA-binding</keyword>
<evidence type="ECO:0000256" key="1">
    <source>
        <dbReference type="ARBA" id="ARBA00023015"/>
    </source>
</evidence>
<dbReference type="KEGG" id="cagg:HYG79_10485"/>
<dbReference type="GO" id="GO:0003700">
    <property type="term" value="F:DNA-binding transcription factor activity"/>
    <property type="evidence" value="ECO:0007669"/>
    <property type="project" value="InterPro"/>
</dbReference>
<feature type="coiled-coil region" evidence="5">
    <location>
        <begin position="291"/>
        <end position="341"/>
    </location>
</feature>
<evidence type="ECO:0000256" key="3">
    <source>
        <dbReference type="ARBA" id="ARBA00023163"/>
    </source>
</evidence>
<evidence type="ECO:0000256" key="2">
    <source>
        <dbReference type="ARBA" id="ARBA00023125"/>
    </source>
</evidence>
<dbReference type="AlphaFoldDB" id="A0A7H9AQQ2"/>
<dbReference type="SMART" id="SM00028">
    <property type="entry name" value="TPR"/>
    <property type="match status" value="6"/>
</dbReference>
<keyword evidence="6" id="KW-0472">Membrane</keyword>
<accession>A0A7H9AQQ2</accession>
<evidence type="ECO:0000256" key="6">
    <source>
        <dbReference type="SAM" id="Phobius"/>
    </source>
</evidence>
<sequence length="533" mass="61139">MKYCIVFVLLVFANFKSTSQELEKSIPKTDSVAEKQATYYVQKLTNVYHNGEYDEHKAYSDSLYALAKENGLVKFQILGRVNQAVYYKNRGKQDKSLTLYREALELTKAIPEDYRTKIIILVNLGNIYVDIEAHPKAIQTLENVLELLEKHEKNPKIEAAALNGLSNSYDGLGNMDKALEYLMRSKELGEEIKNERIIATALNNISEIKYYQKNYQEAVSTGNKALELEYTRENISEKASALLHIGAANIKLNNIALAVAQLEEANAIAIDKKLPEIELFCQKFLGEAYLLQNEVEKASEAERTYLSLKNNTLKVKDRAVRLDLEKDLTDKNNIISRLKNNNNTWIVRSLVLTAILFVTCLLFYLYQRRIRRTQEKIQHQFIGLGKNNVLENNNTKKSEYRSLNPETTSSYKNSSLTKDLLEEYKECLIQFTKANKPYLNSELSQSELASQLGMSSYHLSEVLNSGFDQNFYNFINSYKVLEAQKLMRSKSHKDSKLLAIAFDSGFKSKTSFNRIFKNHTGKTPSEYRKNLTQ</sequence>
<dbReference type="Gene3D" id="1.10.10.60">
    <property type="entry name" value="Homeodomain-like"/>
    <property type="match status" value="2"/>
</dbReference>
<keyword evidence="1" id="KW-0805">Transcription regulation</keyword>
<dbReference type="Proteomes" id="UP000509302">
    <property type="component" value="Chromosome"/>
</dbReference>
<dbReference type="SUPFAM" id="SSF46689">
    <property type="entry name" value="Homeodomain-like"/>
    <property type="match status" value="1"/>
</dbReference>
<name>A0A7H9AQQ2_9FLAO</name>
<dbReference type="InterPro" id="IPR018062">
    <property type="entry name" value="HTH_AraC-typ_CS"/>
</dbReference>
<feature type="domain" description="HTH araC/xylS-type" evidence="7">
    <location>
        <begin position="426"/>
        <end position="530"/>
    </location>
</feature>
<dbReference type="PANTHER" id="PTHR43280:SF29">
    <property type="entry name" value="ARAC-FAMILY TRANSCRIPTIONAL REGULATOR"/>
    <property type="match status" value="1"/>
</dbReference>
<evidence type="ECO:0000313" key="9">
    <source>
        <dbReference type="Proteomes" id="UP000509302"/>
    </source>
</evidence>
<proteinExistence type="predicted"/>
<keyword evidence="9" id="KW-1185">Reference proteome</keyword>
<evidence type="ECO:0000313" key="8">
    <source>
        <dbReference type="EMBL" id="QLG45756.1"/>
    </source>
</evidence>
<dbReference type="PROSITE" id="PS00041">
    <property type="entry name" value="HTH_ARAC_FAMILY_1"/>
    <property type="match status" value="1"/>
</dbReference>
<organism evidence="8 9">
    <name type="scientific">Costertonia aggregata</name>
    <dbReference type="NCBI Taxonomy" id="343403"/>
    <lineage>
        <taxon>Bacteria</taxon>
        <taxon>Pseudomonadati</taxon>
        <taxon>Bacteroidota</taxon>
        <taxon>Flavobacteriia</taxon>
        <taxon>Flavobacteriales</taxon>
        <taxon>Flavobacteriaceae</taxon>
        <taxon>Costertonia</taxon>
    </lineage>
</organism>
<gene>
    <name evidence="8" type="ORF">HYG79_10485</name>
</gene>
<dbReference type="PROSITE" id="PS50005">
    <property type="entry name" value="TPR"/>
    <property type="match status" value="1"/>
</dbReference>
<dbReference type="SUPFAM" id="SSF48452">
    <property type="entry name" value="TPR-like"/>
    <property type="match status" value="2"/>
</dbReference>
<dbReference type="Pfam" id="PF12833">
    <property type="entry name" value="HTH_18"/>
    <property type="match status" value="1"/>
</dbReference>
<dbReference type="EMBL" id="CP058595">
    <property type="protein sequence ID" value="QLG45756.1"/>
    <property type="molecule type" value="Genomic_DNA"/>
</dbReference>
<dbReference type="SMART" id="SM00342">
    <property type="entry name" value="HTH_ARAC"/>
    <property type="match status" value="1"/>
</dbReference>